<accession>K1VK17</accession>
<dbReference type="AlphaFoldDB" id="K1VK17"/>
<reference evidence="2 3" key="1">
    <citation type="journal article" date="2012" name="Eukaryot. Cell">
        <title>Genome sequence of the Trichosporon asahii environmental strain CBS 8904.</title>
        <authorList>
            <person name="Yang R.Y."/>
            <person name="Li H.T."/>
            <person name="Zhu H."/>
            <person name="Zhou G.P."/>
            <person name="Wang M."/>
            <person name="Wang L."/>
        </authorList>
    </citation>
    <scope>NUCLEOTIDE SEQUENCE [LARGE SCALE GENOMIC DNA]</scope>
    <source>
        <strain evidence="2 3">CBS 8904</strain>
    </source>
</reference>
<protein>
    <submittedName>
        <fullName evidence="2">Uncharacterized protein</fullName>
    </submittedName>
</protein>
<keyword evidence="3" id="KW-1185">Reference proteome</keyword>
<proteinExistence type="predicted"/>
<feature type="compositionally biased region" description="Polar residues" evidence="1">
    <location>
        <begin position="1"/>
        <end position="23"/>
    </location>
</feature>
<dbReference type="Proteomes" id="UP000006757">
    <property type="component" value="Unassembled WGS sequence"/>
</dbReference>
<comment type="caution">
    <text evidence="2">The sequence shown here is derived from an EMBL/GenBank/DDBJ whole genome shotgun (WGS) entry which is preliminary data.</text>
</comment>
<feature type="region of interest" description="Disordered" evidence="1">
    <location>
        <begin position="243"/>
        <end position="294"/>
    </location>
</feature>
<evidence type="ECO:0000313" key="3">
    <source>
        <dbReference type="Proteomes" id="UP000006757"/>
    </source>
</evidence>
<organism evidence="2 3">
    <name type="scientific">Trichosporon asahii var. asahii (strain CBS 8904)</name>
    <name type="common">Yeast</name>
    <dbReference type="NCBI Taxonomy" id="1220162"/>
    <lineage>
        <taxon>Eukaryota</taxon>
        <taxon>Fungi</taxon>
        <taxon>Dikarya</taxon>
        <taxon>Basidiomycota</taxon>
        <taxon>Agaricomycotina</taxon>
        <taxon>Tremellomycetes</taxon>
        <taxon>Trichosporonales</taxon>
        <taxon>Trichosporonaceae</taxon>
        <taxon>Trichosporon</taxon>
    </lineage>
</organism>
<feature type="compositionally biased region" description="Low complexity" evidence="1">
    <location>
        <begin position="35"/>
        <end position="46"/>
    </location>
</feature>
<gene>
    <name evidence="2" type="ORF">A1Q2_04589</name>
</gene>
<feature type="region of interest" description="Disordered" evidence="1">
    <location>
        <begin position="1"/>
        <end position="57"/>
    </location>
</feature>
<evidence type="ECO:0000256" key="1">
    <source>
        <dbReference type="SAM" id="MobiDB-lite"/>
    </source>
</evidence>
<evidence type="ECO:0000313" key="2">
    <source>
        <dbReference type="EMBL" id="EKD01091.1"/>
    </source>
</evidence>
<sequence>MRVTVSPESTILSPAPTDSTPSARESLLPSRKVSDASTSRASKSSAEVTSPPALGKRRRITAKAHLAPSPDSSDIVLSIRDLPAWTIGFPPHRRVKEALRVSLSCGGIEVDSEKDIDGLRHDSGLDFGKDPRLSDLMPARGCHFTFNFCAAHELREEQRIARQNDPERIRKQRLLMRLNPMKQTETFNALTIMSREGLPDGFGGVYTRQDLEYIRDKLIKFAPLEWRTQEWYRDGLREMGIDPDASAAKPLETNEHSPAVSSRRDSDNTSSQAHHDDRGEGLKPRPAISTRLTS</sequence>
<feature type="compositionally biased region" description="Basic and acidic residues" evidence="1">
    <location>
        <begin position="262"/>
        <end position="283"/>
    </location>
</feature>
<dbReference type="InParanoid" id="K1VK17"/>
<name>K1VK17_TRIAC</name>
<dbReference type="EMBL" id="AMBO01000325">
    <property type="protein sequence ID" value="EKD01091.1"/>
    <property type="molecule type" value="Genomic_DNA"/>
</dbReference>
<dbReference type="HOGENOM" id="CLU_947284_0_0_1"/>